<gene>
    <name evidence="3" type="ORF">RMCC_1896</name>
</gene>
<comment type="caution">
    <text evidence="3">The sequence shown here is derived from an EMBL/GenBank/DDBJ whole genome shotgun (WGS) entry which is preliminary data.</text>
</comment>
<feature type="compositionally biased region" description="Basic and acidic residues" evidence="1">
    <location>
        <begin position="40"/>
        <end position="49"/>
    </location>
</feature>
<keyword evidence="2" id="KW-0812">Transmembrane</keyword>
<proteinExistence type="predicted"/>
<accession>A0A100WB74</accession>
<feature type="compositionally biased region" description="Basic and acidic residues" evidence="1">
    <location>
        <begin position="1"/>
        <end position="11"/>
    </location>
</feature>
<feature type="compositionally biased region" description="Pro residues" evidence="1">
    <location>
        <begin position="108"/>
        <end position="132"/>
    </location>
</feature>
<dbReference type="RefSeq" id="WP_062656104.1">
    <property type="nucleotide sequence ID" value="NZ_BCSY01000035.1"/>
</dbReference>
<sequence>MDDVEKMRDVAEGASQDFDPDKTWVVPSTPRPGTAANPGHDPDAEKTQIVRDTPQPPRAARAPSTGEGQYPPAEAHIQYPSTGPNAQRSPMGPPPQYPGAGPALQRPATPPPAQYGPPAGPAPLPGPPPSRPAPMSGPVNYGPPPAAAPGYGPGPQQSGPQQPHGYPPQPDPYSQHAPYGQHDPYAQQPPQAGPYPGQPPQSPLGAANAALAKGGSFITRLIHRGMYGELIKNPWFQQTRQQSPNQFVYISFGIGVILSLIFGQMPGVLGAVLTLALWAGIAYTHFAIGTKKAVQWVAYGICGVGFLINLGGAVLGMLAWSELNSSPYMSGIAGSNFSTMFLVEVISAVVCAALFAWVGIVVHRTIMKLSGQQ</sequence>
<organism evidence="3 4">
    <name type="scientific">Mycolicibacterium canariasense</name>
    <name type="common">Mycobacterium canariasense</name>
    <dbReference type="NCBI Taxonomy" id="228230"/>
    <lineage>
        <taxon>Bacteria</taxon>
        <taxon>Bacillati</taxon>
        <taxon>Actinomycetota</taxon>
        <taxon>Actinomycetes</taxon>
        <taxon>Mycobacteriales</taxon>
        <taxon>Mycobacteriaceae</taxon>
        <taxon>Mycolicibacterium</taxon>
    </lineage>
</organism>
<feature type="compositionally biased region" description="Low complexity" evidence="1">
    <location>
        <begin position="148"/>
        <end position="164"/>
    </location>
</feature>
<feature type="transmembrane region" description="Helical" evidence="2">
    <location>
        <begin position="271"/>
        <end position="289"/>
    </location>
</feature>
<dbReference type="EMBL" id="BCSY01000035">
    <property type="protein sequence ID" value="GAS94930.1"/>
    <property type="molecule type" value="Genomic_DNA"/>
</dbReference>
<dbReference type="AlphaFoldDB" id="A0A100WB74"/>
<feature type="transmembrane region" description="Helical" evidence="2">
    <location>
        <begin position="247"/>
        <end position="265"/>
    </location>
</feature>
<evidence type="ECO:0008006" key="5">
    <source>
        <dbReference type="Google" id="ProtNLM"/>
    </source>
</evidence>
<evidence type="ECO:0000313" key="3">
    <source>
        <dbReference type="EMBL" id="GAS94930.1"/>
    </source>
</evidence>
<keyword evidence="4" id="KW-1185">Reference proteome</keyword>
<feature type="compositionally biased region" description="Pro residues" evidence="1">
    <location>
        <begin position="191"/>
        <end position="202"/>
    </location>
</feature>
<feature type="transmembrane region" description="Helical" evidence="2">
    <location>
        <begin position="296"/>
        <end position="320"/>
    </location>
</feature>
<dbReference type="STRING" id="228230.RMCC_1896"/>
<reference evidence="4" key="1">
    <citation type="journal article" date="2016" name="Genome Announc.">
        <title>Draft Genome Sequences of Five Rapidly Growing Mycobacterium Species, M. thermoresistibile, M. fortuitum subsp. acetamidolyticum, M. canariasense, M. brisbanense, and M. novocastrense.</title>
        <authorList>
            <person name="Katahira K."/>
            <person name="Ogura Y."/>
            <person name="Gotoh Y."/>
            <person name="Hayashi T."/>
        </authorList>
    </citation>
    <scope>NUCLEOTIDE SEQUENCE [LARGE SCALE GENOMIC DNA]</scope>
    <source>
        <strain evidence="4">JCM15298</strain>
    </source>
</reference>
<name>A0A100WB74_MYCCR</name>
<feature type="transmembrane region" description="Helical" evidence="2">
    <location>
        <begin position="340"/>
        <end position="362"/>
    </location>
</feature>
<keyword evidence="2" id="KW-0472">Membrane</keyword>
<protein>
    <recommendedName>
        <fullName evidence="5">Transmembrane protein</fullName>
    </recommendedName>
</protein>
<feature type="region of interest" description="Disordered" evidence="1">
    <location>
        <begin position="1"/>
        <end position="206"/>
    </location>
</feature>
<dbReference type="Proteomes" id="UP000069443">
    <property type="component" value="Unassembled WGS sequence"/>
</dbReference>
<feature type="compositionally biased region" description="Polar residues" evidence="1">
    <location>
        <begin position="79"/>
        <end position="88"/>
    </location>
</feature>
<evidence type="ECO:0000256" key="1">
    <source>
        <dbReference type="SAM" id="MobiDB-lite"/>
    </source>
</evidence>
<reference evidence="4" key="2">
    <citation type="submission" date="2016-02" db="EMBL/GenBank/DDBJ databases">
        <title>Draft genome sequence of five rapidly growing Mycobacterium species.</title>
        <authorList>
            <person name="Katahira K."/>
            <person name="Gotou Y."/>
            <person name="Iida K."/>
            <person name="Ogura Y."/>
            <person name="Hayashi T."/>
        </authorList>
    </citation>
    <scope>NUCLEOTIDE SEQUENCE [LARGE SCALE GENOMIC DNA]</scope>
    <source>
        <strain evidence="4">JCM15298</strain>
    </source>
</reference>
<evidence type="ECO:0000313" key="4">
    <source>
        <dbReference type="Proteomes" id="UP000069443"/>
    </source>
</evidence>
<evidence type="ECO:0000256" key="2">
    <source>
        <dbReference type="SAM" id="Phobius"/>
    </source>
</evidence>
<keyword evidence="2" id="KW-1133">Transmembrane helix</keyword>